<sequence length="705" mass="82031">MEFSLNELDVNQQTFFDETLKLILFLYSLEKIPLNIIDQIIGTFNNWISQVYVPLLNNNIRDIVQNSTYKVDDNCVGSLRSMLFENKFPLENFLTEHQRFKILKKNSSVKDHTDVKIGEQSSMNDSTSKVDTEEKSIVHLPLDESLKIFLELPGILEEVIAYIKTLKNEKQIISNIMQGSLWKTKYEHLNKTNMTLPLVLFFDDFEPGNGLGSHAGEQKLGGAYMSMPFLTPRLVSKLENILVSSVFYSTDRECFGNKVFSGEVKDFNKLSREGLSLQINDKIHNVFFECVLITGDNFGLNSICGFDQGFNSLKGYWCRSCRATGEQARYLTEEIPELLRNELNYETDLVNKTGGVREKCIFNDIDNFHIATNQIVDVMHDFCEGLLNDTISKILTVLIIVDKKIILSQVNERINDFEYCDFEKSNKPRPLSEEAADKVTVSILGTHKKIKLKQSASQMLCLARYLGLMIGDLIPINNKYWELYIILRKIIGIVTSPRIVVSETYLLKDYIKEHHELYIKLFKYLKPKFHFATHIPRLLREVGPVIHFWGMPFERKHTELKDIVTNTNSRRNLPSSICTRIQLSLRFRKETYVEDKKNFIQDKNKIVVNDKVYKIGTIFFNCIDEEDEIAQFAELSNILELNNKMYYIVKHFKTIRFDDYYHAYKIDVEPISEQYVEADFFSDFKIPCIHVKKNNKLYVSTRYDI</sequence>
<comment type="caution">
    <text evidence="1">The sequence shown here is derived from an EMBL/GenBank/DDBJ whole genome shotgun (WGS) entry which is preliminary data.</text>
</comment>
<gene>
    <name evidence="1" type="ORF">TKK_016444</name>
</gene>
<evidence type="ECO:0000313" key="2">
    <source>
        <dbReference type="Proteomes" id="UP001627154"/>
    </source>
</evidence>
<name>A0ABD2W740_9HYME</name>
<protein>
    <submittedName>
        <fullName evidence="1">Uncharacterized protein</fullName>
    </submittedName>
</protein>
<keyword evidence="2" id="KW-1185">Reference proteome</keyword>
<dbReference type="EMBL" id="JBJJXI010000133">
    <property type="protein sequence ID" value="KAL3388436.1"/>
    <property type="molecule type" value="Genomic_DNA"/>
</dbReference>
<organism evidence="1 2">
    <name type="scientific">Trichogramma kaykai</name>
    <dbReference type="NCBI Taxonomy" id="54128"/>
    <lineage>
        <taxon>Eukaryota</taxon>
        <taxon>Metazoa</taxon>
        <taxon>Ecdysozoa</taxon>
        <taxon>Arthropoda</taxon>
        <taxon>Hexapoda</taxon>
        <taxon>Insecta</taxon>
        <taxon>Pterygota</taxon>
        <taxon>Neoptera</taxon>
        <taxon>Endopterygota</taxon>
        <taxon>Hymenoptera</taxon>
        <taxon>Apocrita</taxon>
        <taxon>Proctotrupomorpha</taxon>
        <taxon>Chalcidoidea</taxon>
        <taxon>Trichogrammatidae</taxon>
        <taxon>Trichogramma</taxon>
    </lineage>
</organism>
<accession>A0ABD2W740</accession>
<evidence type="ECO:0000313" key="1">
    <source>
        <dbReference type="EMBL" id="KAL3388436.1"/>
    </source>
</evidence>
<dbReference type="PANTHER" id="PTHR31912:SF34">
    <property type="entry name" value="NOTOCHORD-RELATED PROTEIN"/>
    <property type="match status" value="1"/>
</dbReference>
<proteinExistence type="predicted"/>
<dbReference type="PANTHER" id="PTHR31912">
    <property type="entry name" value="IP13529P"/>
    <property type="match status" value="1"/>
</dbReference>
<reference evidence="1 2" key="1">
    <citation type="journal article" date="2024" name="bioRxiv">
        <title>A reference genome for Trichogramma kaykai: A tiny desert-dwelling parasitoid wasp with competing sex-ratio distorters.</title>
        <authorList>
            <person name="Culotta J."/>
            <person name="Lindsey A.R."/>
        </authorList>
    </citation>
    <scope>NUCLEOTIDE SEQUENCE [LARGE SCALE GENOMIC DNA]</scope>
    <source>
        <strain evidence="1 2">KSX58</strain>
    </source>
</reference>
<dbReference type="AlphaFoldDB" id="A0ABD2W740"/>
<dbReference type="Proteomes" id="UP001627154">
    <property type="component" value="Unassembled WGS sequence"/>
</dbReference>